<proteinExistence type="predicted"/>
<evidence type="ECO:0000313" key="2">
    <source>
        <dbReference type="Proteomes" id="UP001164693"/>
    </source>
</evidence>
<name>A0ABY7K0R0_9ACTN</name>
<dbReference type="RefSeq" id="WP_269444002.1">
    <property type="nucleotide sequence ID" value="NZ_CP097463.1"/>
</dbReference>
<evidence type="ECO:0000313" key="1">
    <source>
        <dbReference type="EMBL" id="WAX57463.1"/>
    </source>
</evidence>
<keyword evidence="2" id="KW-1185">Reference proteome</keyword>
<accession>A0ABY7K0R0</accession>
<reference evidence="1" key="1">
    <citation type="submission" date="2022-05" db="EMBL/GenBank/DDBJ databases">
        <title>Jatrophihabitans sp. SB3-54 whole genome sequence.</title>
        <authorList>
            <person name="Suh M.K."/>
            <person name="Eom M.K."/>
            <person name="Kim J.S."/>
            <person name="Kim H.S."/>
            <person name="Do H.E."/>
            <person name="Shin Y.K."/>
            <person name="Lee J.-S."/>
        </authorList>
    </citation>
    <scope>NUCLEOTIDE SEQUENCE</scope>
    <source>
        <strain evidence="1">SB3-54</strain>
    </source>
</reference>
<gene>
    <name evidence="1" type="ORF">M6B22_01535</name>
</gene>
<dbReference type="Proteomes" id="UP001164693">
    <property type="component" value="Chromosome"/>
</dbReference>
<dbReference type="EMBL" id="CP097463">
    <property type="protein sequence ID" value="WAX57463.1"/>
    <property type="molecule type" value="Genomic_DNA"/>
</dbReference>
<sequence>MRRRPFRRGTPEQDPRAAIMRAIRTIRKQQQDLDRRAGSAYAGVARVEHEIQLQRRALAEAAEQIAVAATAAQRAADSARAEAGDAGEAAEAGEAAAEAYQRTADGLRSQLDVVAASGAQLDTIEAGARENTERTRALLTKNRRRLGAALHEQVALLARLEELERKRLVAEALREHRSPP</sequence>
<organism evidence="1 2">
    <name type="scientific">Jatrophihabitans cynanchi</name>
    <dbReference type="NCBI Taxonomy" id="2944128"/>
    <lineage>
        <taxon>Bacteria</taxon>
        <taxon>Bacillati</taxon>
        <taxon>Actinomycetota</taxon>
        <taxon>Actinomycetes</taxon>
        <taxon>Jatrophihabitantales</taxon>
        <taxon>Jatrophihabitantaceae</taxon>
        <taxon>Jatrophihabitans</taxon>
    </lineage>
</organism>
<protein>
    <submittedName>
        <fullName evidence="1">Uncharacterized protein</fullName>
    </submittedName>
</protein>